<keyword evidence="1" id="KW-0732">Signal</keyword>
<feature type="chain" id="PRO_5045158868" evidence="1">
    <location>
        <begin position="20"/>
        <end position="70"/>
    </location>
</feature>
<gene>
    <name evidence="2" type="ORF">OKIOD_LOCUS12948</name>
</gene>
<dbReference type="Proteomes" id="UP001158576">
    <property type="component" value="Chromosome 2"/>
</dbReference>
<name>A0ABN7T211_OIKDI</name>
<organism evidence="2 3">
    <name type="scientific">Oikopleura dioica</name>
    <name type="common">Tunicate</name>
    <dbReference type="NCBI Taxonomy" id="34765"/>
    <lineage>
        <taxon>Eukaryota</taxon>
        <taxon>Metazoa</taxon>
        <taxon>Chordata</taxon>
        <taxon>Tunicata</taxon>
        <taxon>Appendicularia</taxon>
        <taxon>Copelata</taxon>
        <taxon>Oikopleuridae</taxon>
        <taxon>Oikopleura</taxon>
    </lineage>
</organism>
<evidence type="ECO:0000256" key="1">
    <source>
        <dbReference type="SAM" id="SignalP"/>
    </source>
</evidence>
<sequence>MLLKLFYFFSVAVFSVTKASYVYDDLMEKRQYFNNMLPEMSVMEPVFGRRKATLRRRLQNYIRANRRSSV</sequence>
<accession>A0ABN7T211</accession>
<evidence type="ECO:0000313" key="3">
    <source>
        <dbReference type="Proteomes" id="UP001158576"/>
    </source>
</evidence>
<proteinExistence type="predicted"/>
<evidence type="ECO:0000313" key="2">
    <source>
        <dbReference type="EMBL" id="CAG5109669.1"/>
    </source>
</evidence>
<reference evidence="2 3" key="1">
    <citation type="submission" date="2021-04" db="EMBL/GenBank/DDBJ databases">
        <authorList>
            <person name="Bliznina A."/>
        </authorList>
    </citation>
    <scope>NUCLEOTIDE SEQUENCE [LARGE SCALE GENOMIC DNA]</scope>
</reference>
<feature type="signal peptide" evidence="1">
    <location>
        <begin position="1"/>
        <end position="19"/>
    </location>
</feature>
<dbReference type="EMBL" id="OU015567">
    <property type="protein sequence ID" value="CAG5109669.1"/>
    <property type="molecule type" value="Genomic_DNA"/>
</dbReference>
<protein>
    <submittedName>
        <fullName evidence="2">Oidioi.mRNA.OKI2018_I69.chr2.g4183.t1.cds</fullName>
    </submittedName>
</protein>
<keyword evidence="3" id="KW-1185">Reference proteome</keyword>